<evidence type="ECO:0000256" key="6">
    <source>
        <dbReference type="ARBA" id="ARBA00022833"/>
    </source>
</evidence>
<name>A0A9P8L811_9PEZI</name>
<dbReference type="GO" id="GO:0005634">
    <property type="term" value="C:nucleus"/>
    <property type="evidence" value="ECO:0007669"/>
    <property type="project" value="UniProtKB-SubCell"/>
</dbReference>
<evidence type="ECO:0000256" key="1">
    <source>
        <dbReference type="ARBA" id="ARBA00004123"/>
    </source>
</evidence>
<reference evidence="9" key="1">
    <citation type="submission" date="2021-03" db="EMBL/GenBank/DDBJ databases">
        <title>Comparative genomics and phylogenomic investigation of the class Geoglossomycetes provide insights into ecological specialization and systematics.</title>
        <authorList>
            <person name="Melie T."/>
            <person name="Pirro S."/>
            <person name="Miller A.N."/>
            <person name="Quandt A."/>
        </authorList>
    </citation>
    <scope>NUCLEOTIDE SEQUENCE</scope>
    <source>
        <strain evidence="9">CAQ_001_2017</strain>
    </source>
</reference>
<dbReference type="AlphaFoldDB" id="A0A9P8L811"/>
<feature type="compositionally biased region" description="Pro residues" evidence="8">
    <location>
        <begin position="268"/>
        <end position="277"/>
    </location>
</feature>
<gene>
    <name evidence="9" type="ORF">GP486_006093</name>
</gene>
<dbReference type="FunFam" id="1.10.340.40:FF:000001">
    <property type="entry name" value="Nuclear polyadenylated RNA-binding protein nab2"/>
    <property type="match status" value="1"/>
</dbReference>
<dbReference type="PANTHER" id="PTHR14738:SF29">
    <property type="entry name" value="ZINC FINGER CCCH DOMAIN-CONTAINING PROTEIN 14"/>
    <property type="match status" value="1"/>
</dbReference>
<dbReference type="PANTHER" id="PTHR14738">
    <property type="entry name" value="ZINC FINGER CCCH DOMAIN-CONTAINING PROTEIN 14"/>
    <property type="match status" value="1"/>
</dbReference>
<feature type="compositionally biased region" description="Polar residues" evidence="8">
    <location>
        <begin position="293"/>
        <end position="319"/>
    </location>
</feature>
<protein>
    <recommendedName>
        <fullName evidence="11">C3H1-type domain-containing protein</fullName>
    </recommendedName>
</protein>
<keyword evidence="6" id="KW-0862">Zinc</keyword>
<dbReference type="GO" id="GO:0005737">
    <property type="term" value="C:cytoplasm"/>
    <property type="evidence" value="ECO:0007669"/>
    <property type="project" value="TreeGrafter"/>
</dbReference>
<comment type="caution">
    <text evidence="9">The sequence shown here is derived from an EMBL/GenBank/DDBJ whole genome shotgun (WGS) entry which is preliminary data.</text>
</comment>
<keyword evidence="4" id="KW-0677">Repeat</keyword>
<dbReference type="EMBL" id="JAGHQM010001282">
    <property type="protein sequence ID" value="KAH0555965.1"/>
    <property type="molecule type" value="Genomic_DNA"/>
</dbReference>
<evidence type="ECO:0000256" key="7">
    <source>
        <dbReference type="ARBA" id="ARBA00023242"/>
    </source>
</evidence>
<dbReference type="GO" id="GO:0043488">
    <property type="term" value="P:regulation of mRNA stability"/>
    <property type="evidence" value="ECO:0007669"/>
    <property type="project" value="InterPro"/>
</dbReference>
<feature type="non-terminal residue" evidence="9">
    <location>
        <position position="401"/>
    </location>
</feature>
<evidence type="ECO:0000313" key="9">
    <source>
        <dbReference type="EMBL" id="KAH0555965.1"/>
    </source>
</evidence>
<evidence type="ECO:0000256" key="8">
    <source>
        <dbReference type="SAM" id="MobiDB-lite"/>
    </source>
</evidence>
<dbReference type="Gene3D" id="1.10.340.40">
    <property type="entry name" value="Nuclear abundant poly(A) RNA-bind protein 2, N-terminal domain"/>
    <property type="match status" value="1"/>
</dbReference>
<dbReference type="Gene3D" id="4.10.1000.40">
    <property type="match status" value="1"/>
</dbReference>
<accession>A0A9P8L811</accession>
<evidence type="ECO:0000256" key="2">
    <source>
        <dbReference type="ARBA" id="ARBA00008423"/>
    </source>
</evidence>
<evidence type="ECO:0000256" key="3">
    <source>
        <dbReference type="ARBA" id="ARBA00022723"/>
    </source>
</evidence>
<feature type="compositionally biased region" description="Basic and acidic residues" evidence="8">
    <location>
        <begin position="156"/>
        <end position="165"/>
    </location>
</feature>
<keyword evidence="5" id="KW-0863">Zinc-finger</keyword>
<dbReference type="GO" id="GO:0008143">
    <property type="term" value="F:poly(A) binding"/>
    <property type="evidence" value="ECO:0007669"/>
    <property type="project" value="InterPro"/>
</dbReference>
<feature type="region of interest" description="Disordered" evidence="8">
    <location>
        <begin position="155"/>
        <end position="204"/>
    </location>
</feature>
<feature type="region of interest" description="Disordered" evidence="8">
    <location>
        <begin position="91"/>
        <end position="135"/>
    </location>
</feature>
<comment type="similarity">
    <text evidence="2">Belongs to the ZC3H14 family.</text>
</comment>
<feature type="compositionally biased region" description="Basic and acidic residues" evidence="8">
    <location>
        <begin position="177"/>
        <end position="186"/>
    </location>
</feature>
<organism evidence="9 10">
    <name type="scientific">Trichoglossum hirsutum</name>
    <dbReference type="NCBI Taxonomy" id="265104"/>
    <lineage>
        <taxon>Eukaryota</taxon>
        <taxon>Fungi</taxon>
        <taxon>Dikarya</taxon>
        <taxon>Ascomycota</taxon>
        <taxon>Pezizomycotina</taxon>
        <taxon>Geoglossomycetes</taxon>
        <taxon>Geoglossales</taxon>
        <taxon>Geoglossaceae</taxon>
        <taxon>Trichoglossum</taxon>
    </lineage>
</organism>
<comment type="subcellular location">
    <subcellularLocation>
        <location evidence="1">Nucleus</location>
    </subcellularLocation>
</comment>
<evidence type="ECO:0000256" key="5">
    <source>
        <dbReference type="ARBA" id="ARBA00022771"/>
    </source>
</evidence>
<dbReference type="GO" id="GO:0008270">
    <property type="term" value="F:zinc ion binding"/>
    <property type="evidence" value="ECO:0007669"/>
    <property type="project" value="UniProtKB-KW"/>
</dbReference>
<proteinExistence type="inferred from homology"/>
<dbReference type="InterPro" id="IPR043094">
    <property type="entry name" value="Nab2/ZC3H14_N_sf"/>
</dbReference>
<keyword evidence="10" id="KW-1185">Reference proteome</keyword>
<feature type="compositionally biased region" description="Low complexity" evidence="8">
    <location>
        <begin position="339"/>
        <end position="352"/>
    </location>
</feature>
<keyword evidence="3" id="KW-0479">Metal-binding</keyword>
<evidence type="ECO:0000256" key="4">
    <source>
        <dbReference type="ARBA" id="ARBA00022737"/>
    </source>
</evidence>
<keyword evidence="7" id="KW-0539">Nucleus</keyword>
<dbReference type="InterPro" id="IPR040366">
    <property type="entry name" value="Nab2/ZC3H14"/>
</dbReference>
<feature type="region of interest" description="Disordered" evidence="8">
    <location>
        <begin position="257"/>
        <end position="352"/>
    </location>
</feature>
<sequence length="401" mass="42968">MTVEVALNTPLAKALGSVIQPKLVEVGWSSGGADDSALSEYIILMLVNGKTQDQIAAELSGDLLNLGPDDPGAVDFSRWLFEQVDVLHNQITGGPTSGPIVGGGNQEALQDPAHQSQDASGPAQHTAEKGQDSQMSDIMDTATQSNVRLMGQLSKAMDRSNDSVLHRVRPQQGTERINSHSREPPKGPRNTQIGNRRPLVGRNPGMMPSGVPGGGLMNMTAQQQMQLFAMYEEQARVMAQILSPHQQQGFMGNGMPMPMMSGGFGPIYPQPPQPPPQQLGRSLFERVEPPPQRQNSGFAKRNQQPQNSSGKFQPQQQQDENMDTDAHEVPASHVQPSASSSGTMEGVETTTETPGDAICKFNLACTKADCRFGHQSPAAPPGTTIDLSDSCPFGAACKNRK</sequence>
<dbReference type="Proteomes" id="UP000750711">
    <property type="component" value="Unassembled WGS sequence"/>
</dbReference>
<evidence type="ECO:0008006" key="11">
    <source>
        <dbReference type="Google" id="ProtNLM"/>
    </source>
</evidence>
<evidence type="ECO:0000313" key="10">
    <source>
        <dbReference type="Proteomes" id="UP000750711"/>
    </source>
</evidence>